<evidence type="ECO:0000313" key="2">
    <source>
        <dbReference type="EMBL" id="QOV05520.1"/>
    </source>
</evidence>
<organism evidence="2">
    <name type="scientific">feces metagenome</name>
    <dbReference type="NCBI Taxonomy" id="1861841"/>
    <lineage>
        <taxon>unclassified sequences</taxon>
        <taxon>metagenomes</taxon>
        <taxon>organismal metagenomes</taxon>
    </lineage>
</organism>
<name>A0A7M2QN14_9ZZZZ</name>
<protein>
    <submittedName>
        <fullName evidence="2">Uncharacterized protein</fullName>
    </submittedName>
</protein>
<feature type="compositionally biased region" description="Acidic residues" evidence="1">
    <location>
        <begin position="58"/>
        <end position="70"/>
    </location>
</feature>
<feature type="region of interest" description="Disordered" evidence="1">
    <location>
        <begin position="58"/>
        <end position="101"/>
    </location>
</feature>
<evidence type="ECO:0000256" key="1">
    <source>
        <dbReference type="SAM" id="MobiDB-lite"/>
    </source>
</evidence>
<accession>A0A7M2QN14</accession>
<dbReference type="EMBL" id="MT993626">
    <property type="protein sequence ID" value="QOV05520.1"/>
    <property type="molecule type" value="Genomic_DNA"/>
</dbReference>
<feature type="compositionally biased region" description="Basic and acidic residues" evidence="1">
    <location>
        <begin position="15"/>
        <end position="36"/>
    </location>
</feature>
<feature type="region of interest" description="Disordered" evidence="1">
    <location>
        <begin position="1"/>
        <end position="40"/>
    </location>
</feature>
<proteinExistence type="predicted"/>
<reference evidence="2" key="1">
    <citation type="submission" date="2020-09" db="EMBL/GenBank/DDBJ databases">
        <authorList>
            <person name="Eze J.U."/>
            <person name="Rahube T.O."/>
        </authorList>
    </citation>
    <scope>NUCLEOTIDE SEQUENCE</scope>
</reference>
<dbReference type="AlphaFoldDB" id="A0A7M2QN14"/>
<feature type="compositionally biased region" description="Low complexity" evidence="1">
    <location>
        <begin position="87"/>
        <end position="101"/>
    </location>
</feature>
<sequence length="101" mass="10651">MGGLTGSSAAKRQAKAAERAAEEQTRLAQEQAKESARQAANQAALTIARQNAVTAIEEQEQAQEAQDVEVDTTNADSSLKRRRSRYSDTSGGSDGGLSLSI</sequence>